<name>A0A0E9T152_ANGAN</name>
<proteinExistence type="predicted"/>
<evidence type="ECO:0000313" key="1">
    <source>
        <dbReference type="EMBL" id="JAH47281.1"/>
    </source>
</evidence>
<reference evidence="1" key="2">
    <citation type="journal article" date="2015" name="Fish Shellfish Immunol.">
        <title>Early steps in the European eel (Anguilla anguilla)-Vibrio vulnificus interaction in the gills: Role of the RtxA13 toxin.</title>
        <authorList>
            <person name="Callol A."/>
            <person name="Pajuelo D."/>
            <person name="Ebbesson L."/>
            <person name="Teles M."/>
            <person name="MacKenzie S."/>
            <person name="Amaro C."/>
        </authorList>
    </citation>
    <scope>NUCLEOTIDE SEQUENCE</scope>
</reference>
<organism evidence="1">
    <name type="scientific">Anguilla anguilla</name>
    <name type="common">European freshwater eel</name>
    <name type="synonym">Muraena anguilla</name>
    <dbReference type="NCBI Taxonomy" id="7936"/>
    <lineage>
        <taxon>Eukaryota</taxon>
        <taxon>Metazoa</taxon>
        <taxon>Chordata</taxon>
        <taxon>Craniata</taxon>
        <taxon>Vertebrata</taxon>
        <taxon>Euteleostomi</taxon>
        <taxon>Actinopterygii</taxon>
        <taxon>Neopterygii</taxon>
        <taxon>Teleostei</taxon>
        <taxon>Anguilliformes</taxon>
        <taxon>Anguillidae</taxon>
        <taxon>Anguilla</taxon>
    </lineage>
</organism>
<reference evidence="1" key="1">
    <citation type="submission" date="2014-11" db="EMBL/GenBank/DDBJ databases">
        <authorList>
            <person name="Amaro Gonzalez C."/>
        </authorList>
    </citation>
    <scope>NUCLEOTIDE SEQUENCE</scope>
</reference>
<accession>A0A0E9T152</accession>
<sequence>MHYEIITQEYSKIANDAVIELATFHILHEIWSCVRKLTIYTTNFLIFRCTGNLI</sequence>
<dbReference type="EMBL" id="GBXM01061296">
    <property type="protein sequence ID" value="JAH47281.1"/>
    <property type="molecule type" value="Transcribed_RNA"/>
</dbReference>
<dbReference type="AlphaFoldDB" id="A0A0E9T152"/>
<protein>
    <submittedName>
        <fullName evidence="1">Uncharacterized protein</fullName>
    </submittedName>
</protein>